<dbReference type="RefSeq" id="WP_021065355.1">
    <property type="nucleotide sequence ID" value="NZ_ATCL01000008.1"/>
</dbReference>
<dbReference type="SUPFAM" id="SSF52499">
    <property type="entry name" value="Isochorismatase-like hydrolases"/>
    <property type="match status" value="1"/>
</dbReference>
<proteinExistence type="inferred from homology"/>
<dbReference type="PATRIC" id="fig|1345023.5.peg.193"/>
<dbReference type="InterPro" id="IPR036380">
    <property type="entry name" value="Isochorismatase-like_sf"/>
</dbReference>
<dbReference type="GO" id="GO:0016787">
    <property type="term" value="F:hydrolase activity"/>
    <property type="evidence" value="ECO:0007669"/>
    <property type="project" value="UniProtKB-KW"/>
</dbReference>
<dbReference type="CDD" id="cd01014">
    <property type="entry name" value="nicotinamidase_related"/>
    <property type="match status" value="1"/>
</dbReference>
<protein>
    <submittedName>
        <fullName evidence="4">Isochorismatase</fullName>
    </submittedName>
</protein>
<reference evidence="4 5" key="1">
    <citation type="journal article" date="2013" name="Genome Announc.">
        <title>Draft Genome Sequence of Exiguobacterium pavilionensis Strain RW-2, with Wide Thermal, Salinity, and pH Tolerance, Isolated from Modern Freshwater Microbialites.</title>
        <authorList>
            <person name="White R.A.III."/>
            <person name="Grassa C.J."/>
            <person name="Suttle C.A."/>
        </authorList>
    </citation>
    <scope>NUCLEOTIDE SEQUENCE [LARGE SCALE GENOMIC DNA]</scope>
    <source>
        <strain evidence="4 5">RW-2</strain>
    </source>
</reference>
<dbReference type="Pfam" id="PF00857">
    <property type="entry name" value="Isochorismatase"/>
    <property type="match status" value="1"/>
</dbReference>
<evidence type="ECO:0000313" key="5">
    <source>
        <dbReference type="Proteomes" id="UP000016464"/>
    </source>
</evidence>
<accession>U1LLS8</accession>
<keyword evidence="2" id="KW-0378">Hydrolase</keyword>
<evidence type="ECO:0000256" key="2">
    <source>
        <dbReference type="ARBA" id="ARBA00022801"/>
    </source>
</evidence>
<dbReference type="EMBL" id="ATCL01000008">
    <property type="protein sequence ID" value="ERG68538.1"/>
    <property type="molecule type" value="Genomic_DNA"/>
</dbReference>
<organism evidence="4 5">
    <name type="scientific">Exiguobacterium chiriqhucha RW-2</name>
    <dbReference type="NCBI Taxonomy" id="1345023"/>
    <lineage>
        <taxon>Bacteria</taxon>
        <taxon>Bacillati</taxon>
        <taxon>Bacillota</taxon>
        <taxon>Bacilli</taxon>
        <taxon>Bacillales</taxon>
        <taxon>Bacillales Family XII. Incertae Sedis</taxon>
        <taxon>Exiguobacterium</taxon>
    </lineage>
</organism>
<sequence>MNQNTVVPLLIIDVQQAFHDPSWGNRNNPMCEDNIARLITTWEEANQPIIYVQHVSQVPESLFYFKKDGHLFQDFIRPREQDTILTKQVNSAFIGTNLQELLEAYQAKSIIVTGLITNHCVETTARMAGNLGFGPIVVSDATATFDRRSLSGSLILADVIHDVSLANLNEEFATIQTTDEVIAMIQMKAVQA</sequence>
<dbReference type="AlphaFoldDB" id="U1LLS8"/>
<dbReference type="eggNOG" id="COG1335">
    <property type="taxonomic scope" value="Bacteria"/>
</dbReference>
<comment type="caution">
    <text evidence="4">The sequence shown here is derived from an EMBL/GenBank/DDBJ whole genome shotgun (WGS) entry which is preliminary data.</text>
</comment>
<evidence type="ECO:0000259" key="3">
    <source>
        <dbReference type="Pfam" id="PF00857"/>
    </source>
</evidence>
<comment type="similarity">
    <text evidence="1">Belongs to the isochorismatase family.</text>
</comment>
<dbReference type="PANTHER" id="PTHR43540">
    <property type="entry name" value="PEROXYUREIDOACRYLATE/UREIDOACRYLATE AMIDOHYDROLASE-RELATED"/>
    <property type="match status" value="1"/>
</dbReference>
<evidence type="ECO:0000313" key="4">
    <source>
        <dbReference type="EMBL" id="ERG68538.1"/>
    </source>
</evidence>
<name>U1LLS8_9BACL</name>
<gene>
    <name evidence="4" type="ORF">M467_14775</name>
</gene>
<dbReference type="Gene3D" id="3.40.50.850">
    <property type="entry name" value="Isochorismatase-like"/>
    <property type="match status" value="1"/>
</dbReference>
<dbReference type="InterPro" id="IPR050272">
    <property type="entry name" value="Isochorismatase-like_hydrls"/>
</dbReference>
<evidence type="ECO:0000256" key="1">
    <source>
        <dbReference type="ARBA" id="ARBA00006336"/>
    </source>
</evidence>
<dbReference type="OrthoDB" id="257098at2"/>
<dbReference type="PANTHER" id="PTHR43540:SF1">
    <property type="entry name" value="ISOCHORISMATASE HYDROLASE"/>
    <property type="match status" value="1"/>
</dbReference>
<keyword evidence="5" id="KW-1185">Reference proteome</keyword>
<dbReference type="InterPro" id="IPR000868">
    <property type="entry name" value="Isochorismatase-like_dom"/>
</dbReference>
<dbReference type="Proteomes" id="UP000016464">
    <property type="component" value="Unassembled WGS sequence"/>
</dbReference>
<feature type="domain" description="Isochorismatase-like" evidence="3">
    <location>
        <begin position="9"/>
        <end position="180"/>
    </location>
</feature>